<feature type="compositionally biased region" description="Acidic residues" evidence="5">
    <location>
        <begin position="450"/>
        <end position="460"/>
    </location>
</feature>
<feature type="region of interest" description="Disordered" evidence="5">
    <location>
        <begin position="414"/>
        <end position="460"/>
    </location>
</feature>
<dbReference type="InterPro" id="IPR039657">
    <property type="entry name" value="Dimethylallyltransferase"/>
</dbReference>
<name>A0ABQ9EN11_TEGGR</name>
<dbReference type="InterPro" id="IPR013087">
    <property type="entry name" value="Znf_C2H2_type"/>
</dbReference>
<keyword evidence="2" id="KW-0808">Transferase</keyword>
<dbReference type="InterPro" id="IPR027417">
    <property type="entry name" value="P-loop_NTPase"/>
</dbReference>
<comment type="caution">
    <text evidence="7">The sequence shown here is derived from an EMBL/GenBank/DDBJ whole genome shotgun (WGS) entry which is preliminary data.</text>
</comment>
<evidence type="ECO:0000256" key="2">
    <source>
        <dbReference type="ARBA" id="ARBA00022679"/>
    </source>
</evidence>
<protein>
    <recommendedName>
        <fullName evidence="6">C2H2-type domain-containing protein</fullName>
    </recommendedName>
</protein>
<organism evidence="7 8">
    <name type="scientific">Tegillarca granosa</name>
    <name type="common">Malaysian cockle</name>
    <name type="synonym">Anadara granosa</name>
    <dbReference type="NCBI Taxonomy" id="220873"/>
    <lineage>
        <taxon>Eukaryota</taxon>
        <taxon>Metazoa</taxon>
        <taxon>Spiralia</taxon>
        <taxon>Lophotrochozoa</taxon>
        <taxon>Mollusca</taxon>
        <taxon>Bivalvia</taxon>
        <taxon>Autobranchia</taxon>
        <taxon>Pteriomorphia</taxon>
        <taxon>Arcoida</taxon>
        <taxon>Arcoidea</taxon>
        <taxon>Arcidae</taxon>
        <taxon>Tegillarca</taxon>
    </lineage>
</organism>
<keyword evidence="4" id="KW-0067">ATP-binding</keyword>
<evidence type="ECO:0000256" key="4">
    <source>
        <dbReference type="ARBA" id="ARBA00022840"/>
    </source>
</evidence>
<proteinExistence type="inferred from homology"/>
<sequence>MDIITNKVTAEERRQCPHHMLDYLSPLQEHNTIVEFRNAAIPIIERILKDEKLPIVVGGTSYYIESLLWNFLINSQDVLNARKSESINLKSKASVDFENEQGKQIVSECDSMSLEPGLTSEEQGTTTHHISNSVGELILDDAFSSDESSSTESESEDTYSNQTLHKRLQKIDSETAKTIHPNDTRKVKRALEVYRQHGIPMSEILKAQRSGEGDLAKSGPLRYPHNCIFWIQSDKEVLNERINKRTDKMIEAGLVEELLDFHHQYNVARIKENSEVDYTLGIFQSIGFKEFHKYLILSPEERDTEKGRELLKEGIENLKQVTRKYARKQISRIKGRFLRRPGLNIPPVYGLDATDVSMWEENVYKPAISILTDVIEGKEPSIKPLPYQSEEVDAHVYRVCEACNKTLVTESQIKSHFSSKKHQKRMKSLRKRQNQGKENTKNMEPKQTSESEECSSDNDDGNPMLSQYTIIVISHYRSVLTSKFLFIHKTSCGHELLAFIELSNFSRKYK</sequence>
<dbReference type="PANTHER" id="PTHR11088">
    <property type="entry name" value="TRNA DIMETHYLALLYLTRANSFERASE"/>
    <property type="match status" value="1"/>
</dbReference>
<accession>A0ABQ9EN11</accession>
<dbReference type="Pfam" id="PF01715">
    <property type="entry name" value="IPPT"/>
    <property type="match status" value="2"/>
</dbReference>
<feature type="domain" description="C2H2-type" evidence="6">
    <location>
        <begin position="400"/>
        <end position="422"/>
    </location>
</feature>
<dbReference type="PANTHER" id="PTHR11088:SF89">
    <property type="entry name" value="TRNA DIMETHYLALLYLTRANSFERASE"/>
    <property type="match status" value="1"/>
</dbReference>
<feature type="compositionally biased region" description="Basic and acidic residues" evidence="5">
    <location>
        <begin position="438"/>
        <end position="449"/>
    </location>
</feature>
<dbReference type="Pfam" id="PF12874">
    <property type="entry name" value="zf-met"/>
    <property type="match status" value="1"/>
</dbReference>
<dbReference type="SUPFAM" id="SSF57667">
    <property type="entry name" value="beta-beta-alpha zinc fingers"/>
    <property type="match status" value="1"/>
</dbReference>
<gene>
    <name evidence="7" type="ORF">KUTeg_017181</name>
</gene>
<reference evidence="7 8" key="1">
    <citation type="submission" date="2022-12" db="EMBL/GenBank/DDBJ databases">
        <title>Chromosome-level genome of Tegillarca granosa.</title>
        <authorList>
            <person name="Kim J."/>
        </authorList>
    </citation>
    <scope>NUCLEOTIDE SEQUENCE [LARGE SCALE GENOMIC DNA]</scope>
    <source>
        <strain evidence="7">Teg-2019</strain>
        <tissue evidence="7">Adductor muscle</tissue>
    </source>
</reference>
<evidence type="ECO:0000256" key="5">
    <source>
        <dbReference type="SAM" id="MobiDB-lite"/>
    </source>
</evidence>
<dbReference type="Gene3D" id="1.10.20.140">
    <property type="match status" value="1"/>
</dbReference>
<dbReference type="Proteomes" id="UP001217089">
    <property type="component" value="Unassembled WGS sequence"/>
</dbReference>
<dbReference type="InterPro" id="IPR036236">
    <property type="entry name" value="Znf_C2H2_sf"/>
</dbReference>
<evidence type="ECO:0000313" key="7">
    <source>
        <dbReference type="EMBL" id="KAJ8306636.1"/>
    </source>
</evidence>
<evidence type="ECO:0000256" key="3">
    <source>
        <dbReference type="ARBA" id="ARBA00022741"/>
    </source>
</evidence>
<dbReference type="EMBL" id="JARBDR010000813">
    <property type="protein sequence ID" value="KAJ8306636.1"/>
    <property type="molecule type" value="Genomic_DNA"/>
</dbReference>
<keyword evidence="8" id="KW-1185">Reference proteome</keyword>
<dbReference type="Gene3D" id="3.40.50.300">
    <property type="entry name" value="P-loop containing nucleotide triphosphate hydrolases"/>
    <property type="match status" value="1"/>
</dbReference>
<evidence type="ECO:0000313" key="8">
    <source>
        <dbReference type="Proteomes" id="UP001217089"/>
    </source>
</evidence>
<comment type="similarity">
    <text evidence="1">Belongs to the IPP transferase family.</text>
</comment>
<evidence type="ECO:0000259" key="6">
    <source>
        <dbReference type="PROSITE" id="PS00028"/>
    </source>
</evidence>
<dbReference type="PROSITE" id="PS00028">
    <property type="entry name" value="ZINC_FINGER_C2H2_1"/>
    <property type="match status" value="1"/>
</dbReference>
<keyword evidence="3" id="KW-0547">Nucleotide-binding</keyword>
<feature type="compositionally biased region" description="Basic residues" evidence="5">
    <location>
        <begin position="417"/>
        <end position="434"/>
    </location>
</feature>
<evidence type="ECO:0000256" key="1">
    <source>
        <dbReference type="ARBA" id="ARBA00005842"/>
    </source>
</evidence>